<organism evidence="4 5">
    <name type="scientific">Nakamurella aerolata</name>
    <dbReference type="NCBI Taxonomy" id="1656892"/>
    <lineage>
        <taxon>Bacteria</taxon>
        <taxon>Bacillati</taxon>
        <taxon>Actinomycetota</taxon>
        <taxon>Actinomycetes</taxon>
        <taxon>Nakamurellales</taxon>
        <taxon>Nakamurellaceae</taxon>
        <taxon>Nakamurella</taxon>
    </lineage>
</organism>
<accession>A0A849A088</accession>
<gene>
    <name evidence="4" type="ORF">HKD39_01810</name>
</gene>
<dbReference type="EMBL" id="JABEND010000001">
    <property type="protein sequence ID" value="NNG34474.1"/>
    <property type="molecule type" value="Genomic_DNA"/>
</dbReference>
<comment type="caution">
    <text evidence="4">The sequence shown here is derived from an EMBL/GenBank/DDBJ whole genome shotgun (WGS) entry which is preliminary data.</text>
</comment>
<evidence type="ECO:0000259" key="2">
    <source>
        <dbReference type="Pfam" id="PF19187"/>
    </source>
</evidence>
<evidence type="ECO:0000259" key="3">
    <source>
        <dbReference type="Pfam" id="PF25583"/>
    </source>
</evidence>
<dbReference type="InterPro" id="IPR057727">
    <property type="entry name" value="WCX_dom"/>
</dbReference>
<dbReference type="PIRSF" id="PIRSF016838">
    <property type="entry name" value="PafC"/>
    <property type="match status" value="1"/>
</dbReference>
<feature type="domain" description="WYL" evidence="1">
    <location>
        <begin position="148"/>
        <end position="214"/>
    </location>
</feature>
<feature type="domain" description="PafC HTH" evidence="2">
    <location>
        <begin position="7"/>
        <end position="122"/>
    </location>
</feature>
<sequence>MSETAAQQLSRVMSMVPFIARRPGVSMTTLAAEYGVGVEQISADLNLLMVCGLPGYYPDDLIDVVLDEEGGTVSMGFQAGLERPVRLTGDEAVALTAALRALADLPGVVDDAAVRSALAKLEGAGAGTGDAVRVVAGDPTDDPATARTLSIVGQAVQQNRRLSIRYYTASRDTVSERVVDPLRLLLTDGHTYLEAYCHTAGATRNFRVDRIDDASLLDEPAQPPLWQETEVPDRMYTPGADASTVVLLLGPGAQWVADYYLVTDVALESGSDGQPTGRLRVTMPAQHDEWLARLVLSLGDAAEIVDRPDLAARVTELAEQALAEYSAPDADPAGS</sequence>
<dbReference type="PANTHER" id="PTHR34580:SF1">
    <property type="entry name" value="PROTEIN PAFC"/>
    <property type="match status" value="1"/>
</dbReference>
<dbReference type="PANTHER" id="PTHR34580">
    <property type="match status" value="1"/>
</dbReference>
<dbReference type="InterPro" id="IPR043839">
    <property type="entry name" value="PafC_HTH"/>
</dbReference>
<feature type="domain" description="WCX" evidence="3">
    <location>
        <begin position="250"/>
        <end position="322"/>
    </location>
</feature>
<dbReference type="AlphaFoldDB" id="A0A849A088"/>
<keyword evidence="5" id="KW-1185">Reference proteome</keyword>
<dbReference type="Proteomes" id="UP000562984">
    <property type="component" value="Unassembled WGS sequence"/>
</dbReference>
<dbReference type="Pfam" id="PF25583">
    <property type="entry name" value="WCX"/>
    <property type="match status" value="1"/>
</dbReference>
<reference evidence="4 5" key="1">
    <citation type="submission" date="2020-05" db="EMBL/GenBank/DDBJ databases">
        <title>Nakamurella sp. DB0629 isolated from air conditioner.</title>
        <authorList>
            <person name="Kim D.H."/>
            <person name="Kim D.-U."/>
        </authorList>
    </citation>
    <scope>NUCLEOTIDE SEQUENCE [LARGE SCALE GENOMIC DNA]</scope>
    <source>
        <strain evidence="4 5">DB0629</strain>
    </source>
</reference>
<evidence type="ECO:0000313" key="5">
    <source>
        <dbReference type="Proteomes" id="UP000562984"/>
    </source>
</evidence>
<evidence type="ECO:0000313" key="4">
    <source>
        <dbReference type="EMBL" id="NNG34474.1"/>
    </source>
</evidence>
<proteinExistence type="predicted"/>
<dbReference type="InterPro" id="IPR026881">
    <property type="entry name" value="WYL_dom"/>
</dbReference>
<dbReference type="Pfam" id="PF13280">
    <property type="entry name" value="WYL"/>
    <property type="match status" value="1"/>
</dbReference>
<dbReference type="PROSITE" id="PS52050">
    <property type="entry name" value="WYL"/>
    <property type="match status" value="1"/>
</dbReference>
<dbReference type="Pfam" id="PF19187">
    <property type="entry name" value="HTH_PafC"/>
    <property type="match status" value="1"/>
</dbReference>
<evidence type="ECO:0000259" key="1">
    <source>
        <dbReference type="Pfam" id="PF13280"/>
    </source>
</evidence>
<name>A0A849A088_9ACTN</name>
<dbReference type="RefSeq" id="WP_171198103.1">
    <property type="nucleotide sequence ID" value="NZ_JABEND010000001.1"/>
</dbReference>
<dbReference type="InterPro" id="IPR051534">
    <property type="entry name" value="CBASS_pafABC_assoc_protein"/>
</dbReference>
<dbReference type="InterPro" id="IPR028349">
    <property type="entry name" value="PafC-like"/>
</dbReference>
<protein>
    <submittedName>
        <fullName evidence="4">WYL domain-containing protein</fullName>
    </submittedName>
</protein>